<feature type="transmembrane region" description="Helical" evidence="1">
    <location>
        <begin position="405"/>
        <end position="423"/>
    </location>
</feature>
<keyword evidence="1" id="KW-1133">Transmembrane helix</keyword>
<proteinExistence type="predicted"/>
<dbReference type="PANTHER" id="PTHR31170">
    <property type="entry name" value="BNAC04G53230D PROTEIN"/>
    <property type="match status" value="1"/>
</dbReference>
<dbReference type="Proteomes" id="UP000515121">
    <property type="component" value="Unplaced"/>
</dbReference>
<protein>
    <submittedName>
        <fullName evidence="3">UPF0481 protein At3g47200-like</fullName>
    </submittedName>
</protein>
<reference evidence="3" key="1">
    <citation type="submission" date="2025-08" db="UniProtKB">
        <authorList>
            <consortium name="RefSeq"/>
        </authorList>
    </citation>
    <scope>IDENTIFICATION</scope>
    <source>
        <tissue evidence="3">Fruit stalk</tissue>
    </source>
</reference>
<dbReference type="OrthoDB" id="939823at2759"/>
<dbReference type="GeneID" id="111298939"/>
<dbReference type="InterPro" id="IPR004158">
    <property type="entry name" value="DUF247_pln"/>
</dbReference>
<keyword evidence="1" id="KW-0472">Membrane</keyword>
<dbReference type="RefSeq" id="XP_022749439.1">
    <property type="nucleotide sequence ID" value="XM_022893704.1"/>
</dbReference>
<dbReference type="AlphaFoldDB" id="A0A6P5Z9L8"/>
<accession>A0A6P5Z9L8</accession>
<keyword evidence="1" id="KW-0812">Transmembrane</keyword>
<organism evidence="2 3">
    <name type="scientific">Durio zibethinus</name>
    <name type="common">Durian</name>
    <dbReference type="NCBI Taxonomy" id="66656"/>
    <lineage>
        <taxon>Eukaryota</taxon>
        <taxon>Viridiplantae</taxon>
        <taxon>Streptophyta</taxon>
        <taxon>Embryophyta</taxon>
        <taxon>Tracheophyta</taxon>
        <taxon>Spermatophyta</taxon>
        <taxon>Magnoliopsida</taxon>
        <taxon>eudicotyledons</taxon>
        <taxon>Gunneridae</taxon>
        <taxon>Pentapetalae</taxon>
        <taxon>rosids</taxon>
        <taxon>malvids</taxon>
        <taxon>Malvales</taxon>
        <taxon>Malvaceae</taxon>
        <taxon>Helicteroideae</taxon>
        <taxon>Durio</taxon>
    </lineage>
</organism>
<dbReference type="PANTHER" id="PTHR31170:SF25">
    <property type="entry name" value="BNAA09G04570D PROTEIN"/>
    <property type="match status" value="1"/>
</dbReference>
<gene>
    <name evidence="3" type="primary">LOC111298939</name>
</gene>
<evidence type="ECO:0000313" key="2">
    <source>
        <dbReference type="Proteomes" id="UP000515121"/>
    </source>
</evidence>
<dbReference type="KEGG" id="dzi:111298939"/>
<name>A0A6P5Z9L8_DURZI</name>
<evidence type="ECO:0000313" key="3">
    <source>
        <dbReference type="RefSeq" id="XP_022749439.1"/>
    </source>
</evidence>
<keyword evidence="2" id="KW-1185">Reference proteome</keyword>
<dbReference type="Pfam" id="PF03140">
    <property type="entry name" value="DUF247"/>
    <property type="match status" value="1"/>
</dbReference>
<sequence length="426" mass="49790">MQEEEPRMDPQDEVLAVVVVNLEEQMNRHRQQTPDRGTYTMSAFPDVLVEIDDSIQCRLPKLASFGPYHRDKQHLRPFEEHKRTFLAQFLHRTGIPERDQFFSSEELRELKETTKRCYPQQVMPSDDDDLVNMMLLDGCFMVELFRQYEEGRDDWPWSVPTLIADLLKLENQLPFFIVEKLFALSNIGQRATISTLPNLAWRFLKQVFYSTSNVVNSQIQNPKHLLDLFRSSLLPSTEEDPQQRNQSLLKYAIQSVKHLRNSGITVRQKTAKSLLEIEFRKVQLPPLALKIPPFPINDCTSTILVNCVALEQCSPVKDKHFTSYVCFMHYLVKEPEDVKFLRSVDIIKGPSQDEMRFINMLNNLGLNFSYSARGCYLWKQLREIHSYYNSCWASIRRNFVNYNSIMLYCSIIQIVVAILGWFISGN</sequence>
<evidence type="ECO:0000256" key="1">
    <source>
        <dbReference type="SAM" id="Phobius"/>
    </source>
</evidence>